<reference evidence="2" key="7">
    <citation type="journal article" date="2005" name="Science">
        <title>The Transcriptional Landscape of the Mammalian Genome.</title>
        <authorList>
            <consortium name="The FANTOM Consortium"/>
            <consortium name="Riken Genome Exploration Research Group and Genome Science Group (Genome Network Project Core Group)"/>
        </authorList>
    </citation>
    <scope>NUCLEOTIDE SEQUENCE</scope>
    <source>
        <strain evidence="2">C57BL/6J</strain>
        <tissue evidence="2">Testis</tissue>
    </source>
</reference>
<reference evidence="2" key="8">
    <citation type="journal article" date="2005" name="Science">
        <title>Antisense Transcription in the Mammalian Transcriptome.</title>
        <authorList>
            <consortium name="RIKEN Genome Exploration Research Group and Genome Science Group (Genome Network Project Core Group) and the FANTOM Consortium"/>
        </authorList>
    </citation>
    <scope>NUCLEOTIDE SEQUENCE</scope>
    <source>
        <strain evidence="2">C57BL/6J</strain>
        <tissue evidence="2">Testis</tissue>
    </source>
</reference>
<sequence length="72" mass="8093">MRKGRPRLKKRELPQQAVPSSSSWSLGSVVAAFILLSQNKEECQRRLLKTFRAPPTSIWLIIGLLPSPALHT</sequence>
<organism evidence="2">
    <name type="scientific">Mus musculus</name>
    <name type="common">Mouse</name>
    <dbReference type="NCBI Taxonomy" id="10090"/>
    <lineage>
        <taxon>Eukaryota</taxon>
        <taxon>Metazoa</taxon>
        <taxon>Chordata</taxon>
        <taxon>Craniata</taxon>
        <taxon>Vertebrata</taxon>
        <taxon>Euteleostomi</taxon>
        <taxon>Mammalia</taxon>
        <taxon>Eutheria</taxon>
        <taxon>Euarchontoglires</taxon>
        <taxon>Glires</taxon>
        <taxon>Rodentia</taxon>
        <taxon>Myomorpha</taxon>
        <taxon>Muroidea</taxon>
        <taxon>Muridae</taxon>
        <taxon>Murinae</taxon>
        <taxon>Mus</taxon>
        <taxon>Mus</taxon>
    </lineage>
</organism>
<reference evidence="2" key="1">
    <citation type="journal article" date="1999" name="Methods Enzymol.">
        <title>High-efficiency full-length cDNA cloning.</title>
        <authorList>
            <person name="Carninci P."/>
            <person name="Hayashizaki Y."/>
        </authorList>
    </citation>
    <scope>NUCLEOTIDE SEQUENCE</scope>
    <source>
        <strain evidence="2">C57BL/6J</strain>
        <tissue evidence="2">Testis</tissue>
    </source>
</reference>
<reference evidence="2" key="4">
    <citation type="journal article" date="2001" name="Nature">
        <title>Functional annotation of a full-length mouse cDNA collection.</title>
        <authorList>
            <consortium name="The RIKEN Genome Exploration Research Group Phase II Team and the FANTOM Consortium"/>
        </authorList>
    </citation>
    <scope>NUCLEOTIDE SEQUENCE</scope>
    <source>
        <strain evidence="2">C57BL/6J</strain>
        <tissue evidence="2">Testis</tissue>
    </source>
</reference>
<reference evidence="2" key="6">
    <citation type="submission" date="2004-03" db="EMBL/GenBank/DDBJ databases">
        <authorList>
            <person name="Arakawa T."/>
            <person name="Carninci P."/>
            <person name="Fukuda S."/>
            <person name="Hashizume W."/>
            <person name="Hayashida K."/>
            <person name="Hori F."/>
            <person name="Iida J."/>
            <person name="Imamura K."/>
            <person name="Imotani K."/>
            <person name="Itoh M."/>
            <person name="Kanagawa S."/>
            <person name="Kawai J."/>
            <person name="Kojima M."/>
            <person name="Konno H."/>
            <person name="Murata M."/>
            <person name="Nakamura M."/>
            <person name="Ninomiya N."/>
            <person name="Nishiyori H."/>
            <person name="Nomura K."/>
            <person name="Ohno M."/>
            <person name="Sakazume N."/>
            <person name="Sano H."/>
            <person name="Sasaki D."/>
            <person name="Shibata K."/>
            <person name="Shiraki T."/>
            <person name="Tagami M."/>
            <person name="Tagami Y."/>
            <person name="Waki K."/>
            <person name="Watahiki A."/>
            <person name="Muramatsu M."/>
            <person name="Hayashizaki Y."/>
        </authorList>
    </citation>
    <scope>NUCLEOTIDE SEQUENCE</scope>
    <source>
        <strain evidence="2">C57BL/6J</strain>
        <tissue evidence="2">Testis</tissue>
    </source>
</reference>
<name>Q3V0M5_MOUSE</name>
<evidence type="ECO:0000256" key="1">
    <source>
        <dbReference type="SAM" id="MobiDB-lite"/>
    </source>
</evidence>
<reference evidence="2" key="2">
    <citation type="journal article" date="2000" name="Genome Res.">
        <title>Normalization and subtraction of cap-trapper-selected cDNAs to prepare full-length cDNA libraries for rapid discovery of new genes.</title>
        <authorList>
            <person name="Carninci P."/>
            <person name="Shibata Y."/>
            <person name="Hayatsu N."/>
            <person name="Sugahara Y."/>
            <person name="Shibata K."/>
            <person name="Itoh M."/>
            <person name="Konno H."/>
            <person name="Okazaki Y."/>
            <person name="Muramatsu M."/>
            <person name="Hayashizaki Y."/>
        </authorList>
    </citation>
    <scope>NUCLEOTIDE SEQUENCE</scope>
    <source>
        <strain evidence="2">C57BL/6J</strain>
        <tissue evidence="2">Testis</tissue>
    </source>
</reference>
<feature type="compositionally biased region" description="Basic residues" evidence="1">
    <location>
        <begin position="1"/>
        <end position="10"/>
    </location>
</feature>
<feature type="region of interest" description="Disordered" evidence="1">
    <location>
        <begin position="1"/>
        <end position="23"/>
    </location>
</feature>
<accession>Q3V0M5</accession>
<evidence type="ECO:0000313" key="2">
    <source>
        <dbReference type="EMBL" id="BAE21479.1"/>
    </source>
</evidence>
<dbReference type="AlphaFoldDB" id="Q3V0M5"/>
<proteinExistence type="evidence at transcript level"/>
<dbReference type="AGR" id="MGI:3642088"/>
<protein>
    <submittedName>
        <fullName evidence="2">Uncharacterized protein</fullName>
    </submittedName>
</protein>
<reference evidence="2" key="5">
    <citation type="journal article" date="2002" name="Nature">
        <title>Analysis of the mouse transcriptome based on functional annotation of 60,770 full-length cDNAs.</title>
        <authorList>
            <consortium name="The FANTOM Consortium and the RIKEN Genome Exploration Research Group Phase I and II Team"/>
        </authorList>
    </citation>
    <scope>NUCLEOTIDE SEQUENCE</scope>
    <source>
        <strain evidence="2">C57BL/6J</strain>
        <tissue evidence="2">Testis</tissue>
    </source>
</reference>
<dbReference type="OrthoDB" id="10338187at2759"/>
<dbReference type="EMBL" id="AK133037">
    <property type="protein sequence ID" value="BAE21479.1"/>
    <property type="molecule type" value="mRNA"/>
</dbReference>
<reference evidence="2" key="3">
    <citation type="journal article" date="2000" name="Genome Res.">
        <title>RIKEN integrated sequence analysis (RISA) system--384-format sequencing pipeline with 384 multicapillary sequencer.</title>
        <authorList>
            <person name="Shibata K."/>
            <person name="Itoh M."/>
            <person name="Aizawa K."/>
            <person name="Nagaoka S."/>
            <person name="Sasaki N."/>
            <person name="Carninci P."/>
            <person name="Konno H."/>
            <person name="Akiyama J."/>
            <person name="Nishi K."/>
            <person name="Kitsunai T."/>
            <person name="Tashiro H."/>
            <person name="Itoh M."/>
            <person name="Sumi N."/>
            <person name="Ishii Y."/>
            <person name="Nakamura S."/>
            <person name="Hazama M."/>
            <person name="Nishine T."/>
            <person name="Harada A."/>
            <person name="Yamamoto R."/>
            <person name="Matsumoto H."/>
            <person name="Sakaguchi S."/>
            <person name="Ikegami T."/>
            <person name="Kashiwagi K."/>
            <person name="Fujiwake S."/>
            <person name="Inoue K."/>
            <person name="Togawa Y."/>
            <person name="Izawa M."/>
            <person name="Ohara E."/>
            <person name="Watahiki M."/>
            <person name="Yoneda Y."/>
            <person name="Ishikawa T."/>
            <person name="Ozawa K."/>
            <person name="Tanaka T."/>
            <person name="Matsuura S."/>
            <person name="Kawai J."/>
            <person name="Okazaki Y."/>
            <person name="Muramatsu M."/>
            <person name="Inoue Y."/>
            <person name="Kira A."/>
            <person name="Hayashizaki Y."/>
        </authorList>
    </citation>
    <scope>NUCLEOTIDE SEQUENCE</scope>
    <source>
        <strain evidence="2">C57BL/6J</strain>
        <tissue evidence="2">Testis</tissue>
    </source>
</reference>